<comment type="catalytic activity">
    <reaction evidence="8">
        <text>a 6-O-methyl-2'-deoxyguanosine in DNA + L-cysteinyl-[protein] = S-methyl-L-cysteinyl-[protein] + a 2'-deoxyguanosine in DNA</text>
        <dbReference type="Rhea" id="RHEA:24000"/>
        <dbReference type="Rhea" id="RHEA-COMP:10131"/>
        <dbReference type="Rhea" id="RHEA-COMP:10132"/>
        <dbReference type="Rhea" id="RHEA-COMP:11367"/>
        <dbReference type="Rhea" id="RHEA-COMP:11368"/>
        <dbReference type="ChEBI" id="CHEBI:29950"/>
        <dbReference type="ChEBI" id="CHEBI:82612"/>
        <dbReference type="ChEBI" id="CHEBI:85445"/>
        <dbReference type="ChEBI" id="CHEBI:85448"/>
        <dbReference type="EC" id="2.1.1.63"/>
    </reaction>
</comment>
<dbReference type="InterPro" id="IPR036388">
    <property type="entry name" value="WH-like_DNA-bd_sf"/>
</dbReference>
<dbReference type="RefSeq" id="WP_124152630.1">
    <property type="nucleotide sequence ID" value="NZ_RQIS01000014.1"/>
</dbReference>
<comment type="similarity">
    <text evidence="2">Belongs to the MGMT family.</text>
</comment>
<evidence type="ECO:0000313" key="11">
    <source>
        <dbReference type="Proteomes" id="UP000272778"/>
    </source>
</evidence>
<dbReference type="InterPro" id="IPR014048">
    <property type="entry name" value="MethylDNA_cys_MeTrfase_DNA-bd"/>
</dbReference>
<evidence type="ECO:0000256" key="1">
    <source>
        <dbReference type="ARBA" id="ARBA00001286"/>
    </source>
</evidence>
<dbReference type="InterPro" id="IPR036631">
    <property type="entry name" value="MGMT_N_sf"/>
</dbReference>
<feature type="domain" description="Methylated-DNA-[protein]-cysteine S-methyltransferase DNA binding" evidence="9">
    <location>
        <begin position="70"/>
        <end position="154"/>
    </location>
</feature>
<evidence type="ECO:0000256" key="2">
    <source>
        <dbReference type="ARBA" id="ARBA00008711"/>
    </source>
</evidence>
<dbReference type="InterPro" id="IPR001497">
    <property type="entry name" value="MethylDNA_cys_MeTrfase_AS"/>
</dbReference>
<dbReference type="OrthoDB" id="9802228at2"/>
<dbReference type="PANTHER" id="PTHR10815">
    <property type="entry name" value="METHYLATED-DNA--PROTEIN-CYSTEINE METHYLTRANSFERASE"/>
    <property type="match status" value="1"/>
</dbReference>
<dbReference type="InterPro" id="IPR036217">
    <property type="entry name" value="MethylDNA_cys_MeTrfase_DNAb"/>
</dbReference>
<dbReference type="GO" id="GO:0006281">
    <property type="term" value="P:DNA repair"/>
    <property type="evidence" value="ECO:0007669"/>
    <property type="project" value="UniProtKB-KW"/>
</dbReference>
<dbReference type="EMBL" id="RQIS01000014">
    <property type="protein sequence ID" value="RQH04185.1"/>
    <property type="molecule type" value="Genomic_DNA"/>
</dbReference>
<dbReference type="CDD" id="cd06445">
    <property type="entry name" value="ATase"/>
    <property type="match status" value="1"/>
</dbReference>
<keyword evidence="11" id="KW-1185">Reference proteome</keyword>
<evidence type="ECO:0000256" key="4">
    <source>
        <dbReference type="ARBA" id="ARBA00022603"/>
    </source>
</evidence>
<evidence type="ECO:0000256" key="6">
    <source>
        <dbReference type="ARBA" id="ARBA00022763"/>
    </source>
</evidence>
<name>A0A3N6MQX6_9BURK</name>
<evidence type="ECO:0000256" key="5">
    <source>
        <dbReference type="ARBA" id="ARBA00022679"/>
    </source>
</evidence>
<evidence type="ECO:0000256" key="7">
    <source>
        <dbReference type="ARBA" id="ARBA00023204"/>
    </source>
</evidence>
<reference evidence="10 11" key="1">
    <citation type="submission" date="2018-11" db="EMBL/GenBank/DDBJ databases">
        <title>Paraburkholderia sp. DHOA04, isolated from soil.</title>
        <authorList>
            <person name="Gao Z.-H."/>
            <person name="Qiu L.-H."/>
            <person name="Fu J.-C."/>
        </authorList>
    </citation>
    <scope>NUCLEOTIDE SEQUENCE [LARGE SCALE GENOMIC DNA]</scope>
    <source>
        <strain evidence="10 11">DHOA04</strain>
    </source>
</reference>
<gene>
    <name evidence="10" type="ORF">D1Y85_19020</name>
</gene>
<dbReference type="Proteomes" id="UP000272778">
    <property type="component" value="Unassembled WGS sequence"/>
</dbReference>
<dbReference type="FunFam" id="1.10.10.10:FF:000214">
    <property type="entry name" value="Methylated-DNA--protein-cysteine methyltransferase"/>
    <property type="match status" value="1"/>
</dbReference>
<dbReference type="PROSITE" id="PS00374">
    <property type="entry name" value="MGMT"/>
    <property type="match status" value="1"/>
</dbReference>
<sequence>MFNAVIDAPFGKVGIRTGGEAVREIVYLPESTASLQPDCALAARAAQQIERYFESASAGFDLPLAALGTPFQRRVWQGICDIETGDVLTYGELARRIGSESARAVGQACGSNRFPIVIPCHRVVSASGIGGFAHHGGDGFFRDVKRWLLAHEGVPIR</sequence>
<dbReference type="SUPFAM" id="SSF46767">
    <property type="entry name" value="Methylated DNA-protein cysteine methyltransferase, C-terminal domain"/>
    <property type="match status" value="1"/>
</dbReference>
<dbReference type="EC" id="2.1.1.63" evidence="3"/>
<dbReference type="AlphaFoldDB" id="A0A3N6MQX6"/>
<keyword evidence="5 10" id="KW-0808">Transferase</keyword>
<keyword evidence="6" id="KW-0227">DNA damage</keyword>
<accession>A0A3N6MQX6</accession>
<evidence type="ECO:0000259" key="9">
    <source>
        <dbReference type="Pfam" id="PF01035"/>
    </source>
</evidence>
<dbReference type="SUPFAM" id="SSF53155">
    <property type="entry name" value="Methylated DNA-protein cysteine methyltransferase domain"/>
    <property type="match status" value="1"/>
</dbReference>
<protein>
    <recommendedName>
        <fullName evidence="3">methylated-DNA--[protein]-cysteine S-methyltransferase</fullName>
        <ecNumber evidence="3">2.1.1.63</ecNumber>
    </recommendedName>
</protein>
<proteinExistence type="inferred from homology"/>
<dbReference type="GO" id="GO:0032259">
    <property type="term" value="P:methylation"/>
    <property type="evidence" value="ECO:0007669"/>
    <property type="project" value="UniProtKB-KW"/>
</dbReference>
<evidence type="ECO:0000256" key="8">
    <source>
        <dbReference type="ARBA" id="ARBA00049348"/>
    </source>
</evidence>
<comment type="catalytic activity">
    <reaction evidence="1">
        <text>a 4-O-methyl-thymidine in DNA + L-cysteinyl-[protein] = a thymidine in DNA + S-methyl-L-cysteinyl-[protein]</text>
        <dbReference type="Rhea" id="RHEA:53428"/>
        <dbReference type="Rhea" id="RHEA-COMP:10131"/>
        <dbReference type="Rhea" id="RHEA-COMP:10132"/>
        <dbReference type="Rhea" id="RHEA-COMP:13555"/>
        <dbReference type="Rhea" id="RHEA-COMP:13556"/>
        <dbReference type="ChEBI" id="CHEBI:29950"/>
        <dbReference type="ChEBI" id="CHEBI:82612"/>
        <dbReference type="ChEBI" id="CHEBI:137386"/>
        <dbReference type="ChEBI" id="CHEBI:137387"/>
        <dbReference type="EC" id="2.1.1.63"/>
    </reaction>
</comment>
<dbReference type="PANTHER" id="PTHR10815:SF13">
    <property type="entry name" value="METHYLATED-DNA--PROTEIN-CYSTEINE METHYLTRANSFERASE"/>
    <property type="match status" value="1"/>
</dbReference>
<comment type="caution">
    <text evidence="10">The sequence shown here is derived from an EMBL/GenBank/DDBJ whole genome shotgun (WGS) entry which is preliminary data.</text>
</comment>
<dbReference type="GO" id="GO:0003908">
    <property type="term" value="F:methylated-DNA-[protein]-cysteine S-methyltransferase activity"/>
    <property type="evidence" value="ECO:0007669"/>
    <property type="project" value="UniProtKB-EC"/>
</dbReference>
<evidence type="ECO:0000313" key="10">
    <source>
        <dbReference type="EMBL" id="RQH04185.1"/>
    </source>
</evidence>
<dbReference type="Pfam" id="PF01035">
    <property type="entry name" value="DNA_binding_1"/>
    <property type="match status" value="1"/>
</dbReference>
<evidence type="ECO:0000256" key="3">
    <source>
        <dbReference type="ARBA" id="ARBA00011918"/>
    </source>
</evidence>
<dbReference type="NCBIfam" id="TIGR00589">
    <property type="entry name" value="ogt"/>
    <property type="match status" value="1"/>
</dbReference>
<keyword evidence="7" id="KW-0234">DNA repair</keyword>
<keyword evidence="4 10" id="KW-0489">Methyltransferase</keyword>
<organism evidence="10 11">
    <name type="scientific">Paraburkholderia dinghuensis</name>
    <dbReference type="NCBI Taxonomy" id="2305225"/>
    <lineage>
        <taxon>Bacteria</taxon>
        <taxon>Pseudomonadati</taxon>
        <taxon>Pseudomonadota</taxon>
        <taxon>Betaproteobacteria</taxon>
        <taxon>Burkholderiales</taxon>
        <taxon>Burkholderiaceae</taxon>
        <taxon>Paraburkholderia</taxon>
    </lineage>
</organism>
<dbReference type="Gene3D" id="1.10.10.10">
    <property type="entry name" value="Winged helix-like DNA-binding domain superfamily/Winged helix DNA-binding domain"/>
    <property type="match status" value="1"/>
</dbReference>